<dbReference type="GO" id="GO:0009395">
    <property type="term" value="P:phospholipid catabolic process"/>
    <property type="evidence" value="ECO:0007669"/>
    <property type="project" value="TreeGrafter"/>
</dbReference>
<dbReference type="Gene3D" id="3.30.870.10">
    <property type="entry name" value="Endonuclease Chain A"/>
    <property type="match status" value="2"/>
</dbReference>
<comment type="caution">
    <text evidence="7">The sequence shown here is derived from an EMBL/GenBank/DDBJ whole genome shotgun (WGS) entry which is preliminary data.</text>
</comment>
<feature type="domain" description="PLD phosphodiesterase" evidence="6">
    <location>
        <begin position="377"/>
        <end position="404"/>
    </location>
</feature>
<dbReference type="InterPro" id="IPR001736">
    <property type="entry name" value="PLipase_D/transphosphatidylase"/>
</dbReference>
<dbReference type="PATRIC" id="fig|1160705.3.peg.1341"/>
<evidence type="ECO:0000259" key="6">
    <source>
        <dbReference type="PROSITE" id="PS50035"/>
    </source>
</evidence>
<feature type="region of interest" description="Disordered" evidence="5">
    <location>
        <begin position="486"/>
        <end position="511"/>
    </location>
</feature>
<dbReference type="EMBL" id="AMLP01000048">
    <property type="protein sequence ID" value="ELS57699.1"/>
    <property type="molecule type" value="Genomic_DNA"/>
</dbReference>
<keyword evidence="2" id="KW-0677">Repeat</keyword>
<evidence type="ECO:0000256" key="2">
    <source>
        <dbReference type="ARBA" id="ARBA00022737"/>
    </source>
</evidence>
<dbReference type="RefSeq" id="WP_003996688.1">
    <property type="nucleotide sequence ID" value="NZ_AMLP01000048.1"/>
</dbReference>
<gene>
    <name evidence="7" type="ORF">STVIR_1343</name>
</gene>
<evidence type="ECO:0000256" key="3">
    <source>
        <dbReference type="ARBA" id="ARBA00022801"/>
    </source>
</evidence>
<evidence type="ECO:0000256" key="4">
    <source>
        <dbReference type="ARBA" id="ARBA00023098"/>
    </source>
</evidence>
<keyword evidence="4" id="KW-0443">Lipid metabolism</keyword>
<keyword evidence="3" id="KW-0378">Hydrolase</keyword>
<evidence type="ECO:0000256" key="5">
    <source>
        <dbReference type="SAM" id="MobiDB-lite"/>
    </source>
</evidence>
<reference evidence="7 8" key="1">
    <citation type="journal article" date="2013" name="Genome Announc.">
        <title>Draft Genome Sequence of Streptomyces viridochromogenes Strain Tu57, Producer of Avilamycin.</title>
        <authorList>
            <person name="Gruning B.A."/>
            <person name="Erxleben A."/>
            <person name="Hahnlein A."/>
            <person name="Gunther S."/>
        </authorList>
    </citation>
    <scope>NUCLEOTIDE SEQUENCE [LARGE SCALE GENOMIC DNA]</scope>
    <source>
        <strain evidence="7 8">Tue57</strain>
    </source>
</reference>
<name>L8PNR1_STRVR</name>
<accession>L8PNR1</accession>
<dbReference type="AlphaFoldDB" id="L8PNR1"/>
<dbReference type="CDD" id="cd09105">
    <property type="entry name" value="PLDc_vPLD1_2_like_2"/>
    <property type="match status" value="1"/>
</dbReference>
<dbReference type="GO" id="GO:0004630">
    <property type="term" value="F:phospholipase D activity"/>
    <property type="evidence" value="ECO:0007669"/>
    <property type="project" value="UniProtKB-EC"/>
</dbReference>
<dbReference type="PROSITE" id="PS50035">
    <property type="entry name" value="PLD"/>
    <property type="match status" value="1"/>
</dbReference>
<dbReference type="Proteomes" id="UP000011205">
    <property type="component" value="Unassembled WGS sequence"/>
</dbReference>
<sequence length="538" mass="59686">MELTDWLLTSDERGNSATRLDSRRPDRAAWSHGNLVRPLVHGATYFPALLSAIRAQRAGDLLLFTDWRGDPDERLGGPGSEIGTVLREAAARGVIVKGLVWRSHLDRFQFSEAENRHLGEEVEAAGGECLLDMRVRPGGSHHQKLAVLRHPGRPELDTAFVGGIDLCHNRHDDAAHNGDPQSLPIAAAYGPHPPWHDIQLAIRGPAVGDIEAGFRERWDDPAPLTRSPLVRLRELAHREDTRADPLPPQAPDPSPCGPHVVQALRTYPNRLLRGYDFAPDGERSIARGYRKALRRARTLIYLEDQYLWSPHVVECFAEALTAHPGLRLIAVIPSVPEQDGRFTRPMNLIGRITALDGLRRAGGGRVAVYGLENHAGTPVYVHAKVCVIDDVWTSVGSDNINLRSWTHDSELTCAVLDETRDPREPRDPGGLGDGARGFARELRLELSREHLDREALRTPHAPDPLCDPLNAFDAFAASAAALDAWHDEGRRGPRPSGRLRTYRPPSLSRTAKTLGTPLHRLLVDPDGRPFNLRRRNDY</sequence>
<proteinExistence type="predicted"/>
<dbReference type="InterPro" id="IPR015679">
    <property type="entry name" value="PLipase_D_fam"/>
</dbReference>
<comment type="catalytic activity">
    <reaction evidence="1">
        <text>a 1,2-diacyl-sn-glycero-3-phosphocholine + H2O = a 1,2-diacyl-sn-glycero-3-phosphate + choline + H(+)</text>
        <dbReference type="Rhea" id="RHEA:14445"/>
        <dbReference type="ChEBI" id="CHEBI:15354"/>
        <dbReference type="ChEBI" id="CHEBI:15377"/>
        <dbReference type="ChEBI" id="CHEBI:15378"/>
        <dbReference type="ChEBI" id="CHEBI:57643"/>
        <dbReference type="ChEBI" id="CHEBI:58608"/>
        <dbReference type="EC" id="3.1.4.4"/>
    </reaction>
</comment>
<evidence type="ECO:0000256" key="1">
    <source>
        <dbReference type="ARBA" id="ARBA00000798"/>
    </source>
</evidence>
<evidence type="ECO:0000313" key="7">
    <source>
        <dbReference type="EMBL" id="ELS57699.1"/>
    </source>
</evidence>
<evidence type="ECO:0000313" key="8">
    <source>
        <dbReference type="Proteomes" id="UP000011205"/>
    </source>
</evidence>
<dbReference type="SUPFAM" id="SSF56024">
    <property type="entry name" value="Phospholipase D/nuclease"/>
    <property type="match status" value="2"/>
</dbReference>
<dbReference type="PANTHER" id="PTHR18896">
    <property type="entry name" value="PHOSPHOLIPASE D"/>
    <property type="match status" value="1"/>
</dbReference>
<protein>
    <submittedName>
        <fullName evidence="7">Putative Phospholipase D/Transphosphatidylase</fullName>
    </submittedName>
</protein>
<dbReference type="PANTHER" id="PTHR18896:SF76">
    <property type="entry name" value="PHOSPHOLIPASE"/>
    <property type="match status" value="1"/>
</dbReference>
<organism evidence="7 8">
    <name type="scientific">Streptomyces viridochromogenes Tue57</name>
    <dbReference type="NCBI Taxonomy" id="1160705"/>
    <lineage>
        <taxon>Bacteria</taxon>
        <taxon>Bacillati</taxon>
        <taxon>Actinomycetota</taxon>
        <taxon>Actinomycetes</taxon>
        <taxon>Kitasatosporales</taxon>
        <taxon>Streptomycetaceae</taxon>
        <taxon>Streptomyces</taxon>
    </lineage>
</organism>